<dbReference type="PROSITE" id="PS50188">
    <property type="entry name" value="B302_SPRY"/>
    <property type="match status" value="1"/>
</dbReference>
<comment type="similarity">
    <text evidence="3">Belongs to the SPSB family.</text>
</comment>
<gene>
    <name evidence="9" type="ORF">NP493_41g02062</name>
</gene>
<dbReference type="PANTHER" id="PTHR12245:SF16">
    <property type="entry name" value="SPRY DOMAIN-CONTAINING SOCS BOX PROTEIN 3-LIKE"/>
    <property type="match status" value="1"/>
</dbReference>
<dbReference type="Gene3D" id="2.60.120.920">
    <property type="match status" value="1"/>
</dbReference>
<feature type="domain" description="SOCS box" evidence="8">
    <location>
        <begin position="187"/>
        <end position="235"/>
    </location>
</feature>
<dbReference type="GO" id="GO:0005737">
    <property type="term" value="C:cytoplasm"/>
    <property type="evidence" value="ECO:0007669"/>
    <property type="project" value="UniProtKB-SubCell"/>
</dbReference>
<dbReference type="InterPro" id="IPR035754">
    <property type="entry name" value="SPRY_SPSB3"/>
</dbReference>
<dbReference type="Proteomes" id="UP001209878">
    <property type="component" value="Unassembled WGS sequence"/>
</dbReference>
<dbReference type="InterPro" id="IPR001870">
    <property type="entry name" value="B30.2/SPRY"/>
</dbReference>
<accession>A0AAD9UJW9</accession>
<dbReference type="PROSITE" id="PS50225">
    <property type="entry name" value="SOCS"/>
    <property type="match status" value="1"/>
</dbReference>
<organism evidence="9 10">
    <name type="scientific">Ridgeia piscesae</name>
    <name type="common">Tubeworm</name>
    <dbReference type="NCBI Taxonomy" id="27915"/>
    <lineage>
        <taxon>Eukaryota</taxon>
        <taxon>Metazoa</taxon>
        <taxon>Spiralia</taxon>
        <taxon>Lophotrochozoa</taxon>
        <taxon>Annelida</taxon>
        <taxon>Polychaeta</taxon>
        <taxon>Sedentaria</taxon>
        <taxon>Canalipalpata</taxon>
        <taxon>Sabellida</taxon>
        <taxon>Siboglinidae</taxon>
        <taxon>Ridgeia</taxon>
    </lineage>
</organism>
<dbReference type="PANTHER" id="PTHR12245">
    <property type="entry name" value="SPRY DOMAIN CONTAINING SOCS BOX PROTEIN"/>
    <property type="match status" value="1"/>
</dbReference>
<comment type="subcellular location">
    <subcellularLocation>
        <location evidence="2">Cytoplasm</location>
    </subcellularLocation>
    <subcellularLocation>
        <location evidence="1">Nucleus</location>
    </subcellularLocation>
</comment>
<dbReference type="GO" id="GO:0035556">
    <property type="term" value="P:intracellular signal transduction"/>
    <property type="evidence" value="ECO:0007669"/>
    <property type="project" value="InterPro"/>
</dbReference>
<dbReference type="EMBL" id="JAODUO010000041">
    <property type="protein sequence ID" value="KAK2191982.1"/>
    <property type="molecule type" value="Genomic_DNA"/>
</dbReference>
<dbReference type="InterPro" id="IPR050672">
    <property type="entry name" value="FBXO45-Fsn/SPSB_families"/>
</dbReference>
<evidence type="ECO:0000256" key="3">
    <source>
        <dbReference type="ARBA" id="ARBA00010910"/>
    </source>
</evidence>
<dbReference type="SUPFAM" id="SSF158235">
    <property type="entry name" value="SOCS box-like"/>
    <property type="match status" value="1"/>
</dbReference>
<protein>
    <recommendedName>
        <fullName evidence="4">SPRY domain-containing SOCS box protein 3</fullName>
    </recommendedName>
</protein>
<evidence type="ECO:0000313" key="9">
    <source>
        <dbReference type="EMBL" id="KAK2191982.1"/>
    </source>
</evidence>
<keyword evidence="5" id="KW-0963">Cytoplasm</keyword>
<dbReference type="InterPro" id="IPR036036">
    <property type="entry name" value="SOCS_box-like_dom_sf"/>
</dbReference>
<name>A0AAD9UJW9_RIDPI</name>
<evidence type="ECO:0000256" key="6">
    <source>
        <dbReference type="ARBA" id="ARBA00023242"/>
    </source>
</evidence>
<dbReference type="GO" id="GO:0043161">
    <property type="term" value="P:proteasome-mediated ubiquitin-dependent protein catabolic process"/>
    <property type="evidence" value="ECO:0007669"/>
    <property type="project" value="TreeGrafter"/>
</dbReference>
<dbReference type="GO" id="GO:0019005">
    <property type="term" value="C:SCF ubiquitin ligase complex"/>
    <property type="evidence" value="ECO:0007669"/>
    <property type="project" value="TreeGrafter"/>
</dbReference>
<evidence type="ECO:0000259" key="7">
    <source>
        <dbReference type="PROSITE" id="PS50188"/>
    </source>
</evidence>
<dbReference type="InterPro" id="IPR013320">
    <property type="entry name" value="ConA-like_dom_sf"/>
</dbReference>
<dbReference type="Pfam" id="PF07525">
    <property type="entry name" value="SOCS_box"/>
    <property type="match status" value="1"/>
</dbReference>
<dbReference type="SUPFAM" id="SSF49899">
    <property type="entry name" value="Concanavalin A-like lectins/glucanases"/>
    <property type="match status" value="1"/>
</dbReference>
<proteinExistence type="inferred from homology"/>
<dbReference type="SMART" id="SM00449">
    <property type="entry name" value="SPRY"/>
    <property type="match status" value="1"/>
</dbReference>
<evidence type="ECO:0000313" key="10">
    <source>
        <dbReference type="Proteomes" id="UP001209878"/>
    </source>
</evidence>
<dbReference type="AlphaFoldDB" id="A0AAD9UJW9"/>
<dbReference type="CDD" id="cd03587">
    <property type="entry name" value="SOCS"/>
    <property type="match status" value="1"/>
</dbReference>
<reference evidence="9" key="1">
    <citation type="journal article" date="2023" name="Mol. Biol. Evol.">
        <title>Third-Generation Sequencing Reveals the Adaptive Role of the Epigenome in Three Deep-Sea Polychaetes.</title>
        <authorList>
            <person name="Perez M."/>
            <person name="Aroh O."/>
            <person name="Sun Y."/>
            <person name="Lan Y."/>
            <person name="Juniper S.K."/>
            <person name="Young C.R."/>
            <person name="Angers B."/>
            <person name="Qian P.Y."/>
        </authorList>
    </citation>
    <scope>NUCLEOTIDE SEQUENCE</scope>
    <source>
        <strain evidence="9">R07B-5</strain>
    </source>
</reference>
<evidence type="ECO:0000256" key="2">
    <source>
        <dbReference type="ARBA" id="ARBA00004496"/>
    </source>
</evidence>
<feature type="domain" description="B30.2/SPRY" evidence="7">
    <location>
        <begin position="1"/>
        <end position="196"/>
    </location>
</feature>
<dbReference type="GO" id="GO:0005634">
    <property type="term" value="C:nucleus"/>
    <property type="evidence" value="ECO:0007669"/>
    <property type="project" value="UniProtKB-SubCell"/>
</dbReference>
<evidence type="ECO:0000256" key="1">
    <source>
        <dbReference type="ARBA" id="ARBA00004123"/>
    </source>
</evidence>
<dbReference type="InterPro" id="IPR001496">
    <property type="entry name" value="SOCS_box"/>
</dbReference>
<dbReference type="InterPro" id="IPR003877">
    <property type="entry name" value="SPRY_dom"/>
</dbReference>
<keyword evidence="10" id="KW-1185">Reference proteome</keyword>
<dbReference type="CDD" id="cd12876">
    <property type="entry name" value="SPRY_SOCS3"/>
    <property type="match status" value="1"/>
</dbReference>
<dbReference type="FunFam" id="2.60.120.920:FF:000079">
    <property type="entry name" value="Predicted protein"/>
    <property type="match status" value="1"/>
</dbReference>
<sequence>MAVVLNPVDLIERENCLVDNWVWDKTSKSPEVLLSSDSEAAYFFIDPVNESRGTAGVRGTEGFVYGEHYWEIIFLEPPVGTSVMVGVGTQRSVLHTENYNFVNLIGMDDNSWGLSYKGTIWHGGKCWRYCEPFYDDRTVIAVHLNLYEGTISFSKNGKNLGVAFSGLNNLDQQLYPLISSTATETELAVGRRICRYLSLQELCYLTIAKSMKHQYQAVNRLPLPMAMKNCVTDLI</sequence>
<dbReference type="InterPro" id="IPR043136">
    <property type="entry name" value="B30.2/SPRY_sf"/>
</dbReference>
<keyword evidence="6" id="KW-0539">Nucleus</keyword>
<evidence type="ECO:0000256" key="4">
    <source>
        <dbReference type="ARBA" id="ARBA00014684"/>
    </source>
</evidence>
<evidence type="ECO:0000256" key="5">
    <source>
        <dbReference type="ARBA" id="ARBA00022490"/>
    </source>
</evidence>
<dbReference type="Pfam" id="PF00622">
    <property type="entry name" value="SPRY"/>
    <property type="match status" value="1"/>
</dbReference>
<comment type="caution">
    <text evidence="9">The sequence shown here is derived from an EMBL/GenBank/DDBJ whole genome shotgun (WGS) entry which is preliminary data.</text>
</comment>
<evidence type="ECO:0000259" key="8">
    <source>
        <dbReference type="PROSITE" id="PS50225"/>
    </source>
</evidence>